<reference evidence="1 2" key="1">
    <citation type="submission" date="2020-04" db="EMBL/GenBank/DDBJ databases">
        <title>Ralstonia insidiosa genome sequencing and assembly.</title>
        <authorList>
            <person name="Martins R.C.R."/>
            <person name="Perdigao-Neto L.V."/>
            <person name="Levin A.S.S."/>
            <person name="Costa S.F."/>
        </authorList>
    </citation>
    <scope>NUCLEOTIDE SEQUENCE [LARGE SCALE GENOMIC DNA]</scope>
    <source>
        <strain evidence="1 2">5047</strain>
    </source>
</reference>
<dbReference type="EMBL" id="JABBZM010000006">
    <property type="protein sequence ID" value="NMV37892.1"/>
    <property type="molecule type" value="Genomic_DNA"/>
</dbReference>
<evidence type="ECO:0000313" key="1">
    <source>
        <dbReference type="EMBL" id="NMV37892.1"/>
    </source>
</evidence>
<sequence length="173" mass="18740">MGVNASANDTLAHRHLTLSSDSSLSVAERYRQLAAVHAMHRDYRRAVQAMWASSISLDQFVPLETLKAAFRIQAAPLWLASSGEAASYPSREVDDWQDVEGLAELHADISSMAISSQVKLLHGAIAYILSGQYGFAMQSLKASEHAADAISLEDLASGAIAVDAQPAWLRCWD</sequence>
<proteinExistence type="predicted"/>
<accession>A0A848NS26</accession>
<comment type="caution">
    <text evidence="1">The sequence shown here is derived from an EMBL/GenBank/DDBJ whole genome shotgun (WGS) entry which is preliminary data.</text>
</comment>
<name>A0A848NS26_9RALS</name>
<evidence type="ECO:0000313" key="2">
    <source>
        <dbReference type="Proteomes" id="UP000575469"/>
    </source>
</evidence>
<dbReference type="Proteomes" id="UP000575469">
    <property type="component" value="Unassembled WGS sequence"/>
</dbReference>
<protein>
    <submittedName>
        <fullName evidence="1">Uncharacterized protein</fullName>
    </submittedName>
</protein>
<gene>
    <name evidence="1" type="ORF">HGR00_08220</name>
</gene>
<organism evidence="1 2">
    <name type="scientific">Ralstonia insidiosa</name>
    <dbReference type="NCBI Taxonomy" id="190721"/>
    <lineage>
        <taxon>Bacteria</taxon>
        <taxon>Pseudomonadati</taxon>
        <taxon>Pseudomonadota</taxon>
        <taxon>Betaproteobacteria</taxon>
        <taxon>Burkholderiales</taxon>
        <taxon>Burkholderiaceae</taxon>
        <taxon>Ralstonia</taxon>
    </lineage>
</organism>
<dbReference type="AlphaFoldDB" id="A0A848NS26"/>